<dbReference type="Proteomes" id="UP000310016">
    <property type="component" value="Unassembled WGS sequence"/>
</dbReference>
<sequence length="233" mass="25732">MAHSARFQQGEDPMFTRILKTAIVAVGLLAGSVALAAPQEGREFKRLATPQPVPAGKLEVVEFFWYGCPHCFAIEPYTEAWAKKLPKDVVFRRVHVMWPGRGDLEGHAKIFVTLSQMGIAEKYNKAVFKAVQADRIELRREDVLFDWVKKQGIDVAKFKGIYNGFSMGVALNKAAQATRDYNVDGVPTFVVNGKYFTSPGMVGKEDGTIFTVIDQLLAVERGAAKPAAAPKKK</sequence>
<evidence type="ECO:0000256" key="6">
    <source>
        <dbReference type="ARBA" id="ARBA00023157"/>
    </source>
</evidence>
<dbReference type="CDD" id="cd03019">
    <property type="entry name" value="DsbA_DsbA"/>
    <property type="match status" value="1"/>
</dbReference>
<dbReference type="PANTHER" id="PTHR35891:SF3">
    <property type="entry name" value="THIOL:DISULFIDE INTERCHANGE PROTEIN DSBL"/>
    <property type="match status" value="1"/>
</dbReference>
<evidence type="ECO:0000256" key="8">
    <source>
        <dbReference type="PIRSR" id="PIRSR001488-1"/>
    </source>
</evidence>
<dbReference type="InterPro" id="IPR001853">
    <property type="entry name" value="DSBA-like_thioredoxin_dom"/>
</dbReference>
<comment type="subcellular location">
    <subcellularLocation>
        <location evidence="1">Periplasm</location>
    </subcellularLocation>
</comment>
<dbReference type="Pfam" id="PF01323">
    <property type="entry name" value="DSBA"/>
    <property type="match status" value="1"/>
</dbReference>
<evidence type="ECO:0000256" key="3">
    <source>
        <dbReference type="ARBA" id="ARBA00013831"/>
    </source>
</evidence>
<dbReference type="Gene3D" id="3.40.30.10">
    <property type="entry name" value="Glutaredoxin"/>
    <property type="match status" value="2"/>
</dbReference>
<feature type="domain" description="Thioredoxin" evidence="9">
    <location>
        <begin position="24"/>
        <end position="218"/>
    </location>
</feature>
<evidence type="ECO:0000259" key="9">
    <source>
        <dbReference type="PROSITE" id="PS51352"/>
    </source>
</evidence>
<dbReference type="EMBL" id="SUMF01000002">
    <property type="protein sequence ID" value="TJZ77350.1"/>
    <property type="molecule type" value="Genomic_DNA"/>
</dbReference>
<keyword evidence="4" id="KW-0732">Signal</keyword>
<dbReference type="PROSITE" id="PS51352">
    <property type="entry name" value="THIOREDOXIN_2"/>
    <property type="match status" value="1"/>
</dbReference>
<dbReference type="OrthoDB" id="9784896at2"/>
<evidence type="ECO:0000313" key="10">
    <source>
        <dbReference type="EMBL" id="TJZ77350.1"/>
    </source>
</evidence>
<dbReference type="PROSITE" id="PS00194">
    <property type="entry name" value="THIOREDOXIN_1"/>
    <property type="match status" value="1"/>
</dbReference>
<dbReference type="InterPro" id="IPR013766">
    <property type="entry name" value="Thioredoxin_domain"/>
</dbReference>
<evidence type="ECO:0000256" key="2">
    <source>
        <dbReference type="ARBA" id="ARBA00005791"/>
    </source>
</evidence>
<keyword evidence="11" id="KW-1185">Reference proteome</keyword>
<organism evidence="10 11">
    <name type="scientific">Chitiniphilus eburneus</name>
    <dbReference type="NCBI Taxonomy" id="2571148"/>
    <lineage>
        <taxon>Bacteria</taxon>
        <taxon>Pseudomonadati</taxon>
        <taxon>Pseudomonadota</taxon>
        <taxon>Betaproteobacteria</taxon>
        <taxon>Neisseriales</taxon>
        <taxon>Chitinibacteraceae</taxon>
        <taxon>Chitiniphilus</taxon>
    </lineage>
</organism>
<name>A0A4U0Q8V3_9NEIS</name>
<gene>
    <name evidence="10" type="ORF">FAZ21_03140</name>
</gene>
<proteinExistence type="inferred from homology"/>
<accession>A0A4U0Q8V3</accession>
<dbReference type="InterPro" id="IPR017937">
    <property type="entry name" value="Thioredoxin_CS"/>
</dbReference>
<feature type="disulfide bond" description="Redox-active" evidence="8">
    <location>
        <begin position="68"/>
        <end position="71"/>
    </location>
</feature>
<evidence type="ECO:0000313" key="11">
    <source>
        <dbReference type="Proteomes" id="UP000310016"/>
    </source>
</evidence>
<comment type="caution">
    <text evidence="10">The sequence shown here is derived from an EMBL/GenBank/DDBJ whole genome shotgun (WGS) entry which is preliminary data.</text>
</comment>
<dbReference type="PIRSF" id="PIRSF001488">
    <property type="entry name" value="Tdi_protein"/>
    <property type="match status" value="1"/>
</dbReference>
<comment type="similarity">
    <text evidence="2">Belongs to the thioredoxin family. DsbA subfamily.</text>
</comment>
<keyword evidence="6" id="KW-1015">Disulfide bond</keyword>
<dbReference type="InterPro" id="IPR036249">
    <property type="entry name" value="Thioredoxin-like_sf"/>
</dbReference>
<dbReference type="GO" id="GO:0042597">
    <property type="term" value="C:periplasmic space"/>
    <property type="evidence" value="ECO:0007669"/>
    <property type="project" value="UniProtKB-SubCell"/>
</dbReference>
<evidence type="ECO:0000256" key="5">
    <source>
        <dbReference type="ARBA" id="ARBA00022764"/>
    </source>
</evidence>
<dbReference type="AlphaFoldDB" id="A0A4U0Q8V3"/>
<dbReference type="InterPro" id="IPR023205">
    <property type="entry name" value="DsbA/DsbL"/>
</dbReference>
<keyword evidence="5" id="KW-0574">Periplasm</keyword>
<dbReference type="SUPFAM" id="SSF52833">
    <property type="entry name" value="Thioredoxin-like"/>
    <property type="match status" value="1"/>
</dbReference>
<dbReference type="GO" id="GO:0015036">
    <property type="term" value="F:disulfide oxidoreductase activity"/>
    <property type="evidence" value="ECO:0007669"/>
    <property type="project" value="UniProtKB-ARBA"/>
</dbReference>
<evidence type="ECO:0000256" key="4">
    <source>
        <dbReference type="ARBA" id="ARBA00022729"/>
    </source>
</evidence>
<evidence type="ECO:0000256" key="1">
    <source>
        <dbReference type="ARBA" id="ARBA00004418"/>
    </source>
</evidence>
<evidence type="ECO:0000256" key="7">
    <source>
        <dbReference type="ARBA" id="ARBA00023284"/>
    </source>
</evidence>
<reference evidence="10 11" key="1">
    <citation type="submission" date="2019-04" db="EMBL/GenBank/DDBJ databases">
        <title>Chitiniphilus eburnea sp. nov., a novel chitinolytic bacterium isolated from aquaculture sludge.</title>
        <authorList>
            <person name="Sheng M."/>
        </authorList>
    </citation>
    <scope>NUCLEOTIDE SEQUENCE [LARGE SCALE GENOMIC DNA]</scope>
    <source>
        <strain evidence="10 11">HX-2-15</strain>
    </source>
</reference>
<dbReference type="PANTHER" id="PTHR35891">
    <property type="entry name" value="THIOL:DISULFIDE INTERCHANGE PROTEIN DSBA"/>
    <property type="match status" value="1"/>
</dbReference>
<dbReference type="InterPro" id="IPR050824">
    <property type="entry name" value="Thiol_disulfide_DsbA"/>
</dbReference>
<protein>
    <recommendedName>
        <fullName evidence="3">Thiol:disulfide interchange protein DsbA</fullName>
    </recommendedName>
</protein>
<keyword evidence="7" id="KW-0676">Redox-active center</keyword>